<proteinExistence type="predicted"/>
<evidence type="ECO:0000256" key="1">
    <source>
        <dbReference type="SAM" id="Coils"/>
    </source>
</evidence>
<evidence type="ECO:0000313" key="2">
    <source>
        <dbReference type="EMBL" id="QDY61429.1"/>
    </source>
</evidence>
<keyword evidence="1" id="KW-0175">Coiled coil</keyword>
<sequence>MDLNYLEDALNNGDFKEQVYRSLEGIYQISKVLNQLELLKNFSDHDLEILAKVQAIKNALAGYETSEQELKANINALVGSLEASKQELEARLNSELQITRTNEIQKLNEAGNALKTNLVAELTEAKNNLALELEKLKANTEALLNTPRMQGVNMKFLGIYVYGRQSFFKNESDEFMELFEFASIHLSANKTYIVQFSMPYELSTNGIYSKSMGEMVLCLKSHSKVYPIINSFYQNKSINLFNNKSVDVYRASCVFKTPEQEADYKIALFARKHKDLWVNVNYTSNTEGFEVGFLNSAKFRGLTTQGILRDYNNDWVFYKHSQALFYEILE</sequence>
<dbReference type="RefSeq" id="WP_145818171.1">
    <property type="nucleotide sequence ID" value="NZ_CP024948.1"/>
</dbReference>
<dbReference type="EMBL" id="CP024948">
    <property type="protein sequence ID" value="QDY61429.1"/>
    <property type="molecule type" value="Genomic_DNA"/>
</dbReference>
<feature type="coiled-coil region" evidence="1">
    <location>
        <begin position="53"/>
        <end position="91"/>
    </location>
</feature>
<evidence type="ECO:0000313" key="3">
    <source>
        <dbReference type="Proteomes" id="UP000320851"/>
    </source>
</evidence>
<organism evidence="2 3">
    <name type="scientific">Helicobacter pylori</name>
    <name type="common">Campylobacter pylori</name>
    <dbReference type="NCBI Taxonomy" id="210"/>
    <lineage>
        <taxon>Bacteria</taxon>
        <taxon>Pseudomonadati</taxon>
        <taxon>Campylobacterota</taxon>
        <taxon>Epsilonproteobacteria</taxon>
        <taxon>Campylobacterales</taxon>
        <taxon>Helicobacteraceae</taxon>
        <taxon>Helicobacter</taxon>
    </lineage>
</organism>
<name>A0A518YH66_HELPX</name>
<feature type="coiled-coil region" evidence="1">
    <location>
        <begin position="115"/>
        <end position="146"/>
    </location>
</feature>
<protein>
    <submittedName>
        <fullName evidence="2">Uncharacterized protein</fullName>
    </submittedName>
</protein>
<gene>
    <name evidence="2" type="ORF">CV728_08270</name>
</gene>
<reference evidence="2 3" key="1">
    <citation type="journal article" date="2019" name="Sci. Rep.">
        <title>Evolutionary mechanism leading to the multi-cagA genotype in Helicobacter pylori.</title>
        <authorList>
            <person name="Su H."/>
            <person name="Tissera K."/>
            <person name="Jang S."/>
            <person name="Choi Y.H."/>
            <person name="Kim A."/>
            <person name="Cho Y.J."/>
            <person name="Li M."/>
            <person name="Gunawardhana N."/>
            <person name="Merrell D.S."/>
            <person name="Ge L."/>
            <person name="Cha J.H."/>
        </authorList>
    </citation>
    <scope>NUCLEOTIDE SEQUENCE [LARGE SCALE GENOMIC DNA]</scope>
    <source>
        <strain evidence="2 3">B140</strain>
    </source>
</reference>
<dbReference type="Proteomes" id="UP000320851">
    <property type="component" value="Chromosome"/>
</dbReference>
<dbReference type="AlphaFoldDB" id="A0A518YH66"/>
<accession>A0A518YH66</accession>